<keyword evidence="3" id="KW-0963">Cytoplasm</keyword>
<evidence type="ECO:0000256" key="8">
    <source>
        <dbReference type="ARBA" id="ARBA00046432"/>
    </source>
</evidence>
<evidence type="ECO:0000256" key="11">
    <source>
        <dbReference type="SAM" id="Phobius"/>
    </source>
</evidence>
<evidence type="ECO:0000256" key="9">
    <source>
        <dbReference type="RuleBase" id="RU003814"/>
    </source>
</evidence>
<dbReference type="InterPro" id="IPR000649">
    <property type="entry name" value="IF-2B-related"/>
</dbReference>
<name>A0A9K3CLH1_9EUKA</name>
<dbReference type="PANTHER" id="PTHR45859">
    <property type="entry name" value="TRANSLATION INITIATION FACTOR EIF-2B SUBUNIT BETA"/>
    <property type="match status" value="1"/>
</dbReference>
<feature type="transmembrane region" description="Helical" evidence="11">
    <location>
        <begin position="260"/>
        <end position="283"/>
    </location>
</feature>
<keyword evidence="4 12" id="KW-0396">Initiation factor</keyword>
<comment type="subunit">
    <text evidence="8">Component of the translation initiation factor 2B (eIF2B) complex which is a heterodecamer of two sets of five different subunits: alpha, beta, gamma, delta and epsilon. Subunits alpha, beta and delta comprise a regulatory subcomplex and subunits epsilon and gamma comprise a catalytic subcomplex. Within the complex, the hexameric regulatory complex resides at the center, with the two heterodimeric catalytic subcomplexes bound on opposite sides.</text>
</comment>
<dbReference type="Pfam" id="PF01008">
    <property type="entry name" value="IF-2B"/>
    <property type="match status" value="2"/>
</dbReference>
<dbReference type="InterPro" id="IPR051855">
    <property type="entry name" value="eIF2B_beta_subunit"/>
</dbReference>
<dbReference type="GO" id="GO:0005851">
    <property type="term" value="C:eukaryotic translation initiation factor 2B complex"/>
    <property type="evidence" value="ECO:0007669"/>
    <property type="project" value="TreeGrafter"/>
</dbReference>
<feature type="transmembrane region" description="Helical" evidence="11">
    <location>
        <begin position="46"/>
        <end position="69"/>
    </location>
</feature>
<keyword evidence="11" id="KW-0472">Membrane</keyword>
<evidence type="ECO:0000313" key="12">
    <source>
        <dbReference type="EMBL" id="GIQ79413.1"/>
    </source>
</evidence>
<evidence type="ECO:0000256" key="1">
    <source>
        <dbReference type="ARBA" id="ARBA00004514"/>
    </source>
</evidence>
<dbReference type="EMBL" id="BDIP01000004">
    <property type="protein sequence ID" value="GIQ79413.1"/>
    <property type="molecule type" value="Genomic_DNA"/>
</dbReference>
<dbReference type="Proteomes" id="UP000265618">
    <property type="component" value="Unassembled WGS sequence"/>
</dbReference>
<proteinExistence type="inferred from homology"/>
<dbReference type="GO" id="GO:0005085">
    <property type="term" value="F:guanyl-nucleotide exchange factor activity"/>
    <property type="evidence" value="ECO:0007669"/>
    <property type="project" value="TreeGrafter"/>
</dbReference>
<dbReference type="PANTHER" id="PTHR45859:SF1">
    <property type="entry name" value="TRANSLATION INITIATION FACTOR EIF-2B SUBUNIT BETA"/>
    <property type="match status" value="1"/>
</dbReference>
<evidence type="ECO:0000256" key="2">
    <source>
        <dbReference type="ARBA" id="ARBA00007251"/>
    </source>
</evidence>
<dbReference type="InterPro" id="IPR037171">
    <property type="entry name" value="NagB/RpiA_transferase-like"/>
</dbReference>
<organism evidence="12 13">
    <name type="scientific">Kipferlia bialata</name>
    <dbReference type="NCBI Taxonomy" id="797122"/>
    <lineage>
        <taxon>Eukaryota</taxon>
        <taxon>Metamonada</taxon>
        <taxon>Carpediemonas-like organisms</taxon>
        <taxon>Kipferlia</taxon>
    </lineage>
</organism>
<comment type="similarity">
    <text evidence="2 9">Belongs to the eIF-2B alpha/beta/delta subunits family.</text>
</comment>
<comment type="subcellular location">
    <subcellularLocation>
        <location evidence="1">Cytoplasm</location>
        <location evidence="1">Cytosol</location>
    </subcellularLocation>
</comment>
<keyword evidence="13" id="KW-1185">Reference proteome</keyword>
<dbReference type="AlphaFoldDB" id="A0A9K3CLH1"/>
<dbReference type="InterPro" id="IPR042529">
    <property type="entry name" value="IF_2B-like_C"/>
</dbReference>
<evidence type="ECO:0000256" key="10">
    <source>
        <dbReference type="SAM" id="MobiDB-lite"/>
    </source>
</evidence>
<reference evidence="12 13" key="1">
    <citation type="journal article" date="2018" name="PLoS ONE">
        <title>The draft genome of Kipferlia bialata reveals reductive genome evolution in fornicate parasites.</title>
        <authorList>
            <person name="Tanifuji G."/>
            <person name="Takabayashi S."/>
            <person name="Kume K."/>
            <person name="Takagi M."/>
            <person name="Nakayama T."/>
            <person name="Kamikawa R."/>
            <person name="Inagaki Y."/>
            <person name="Hashimoto T."/>
        </authorList>
    </citation>
    <scope>NUCLEOTIDE SEQUENCE [LARGE SCALE GENOMIC DNA]</scope>
    <source>
        <strain evidence="12">NY0173</strain>
    </source>
</reference>
<sequence length="675" mass="73355">MADGSGSGLWDTIASHLNIHVDPSDISTIRLPTDCSAAQEYINIPYLSSILASTLVCIVSIVAAVVIGVRYNGVRILSFKNTGVKISATCWIYFYVLMAATTGVQALRLYSLVYNSQTLTTVLSWAEGLIRAVAPFTFPLALYHQLRHRTQRKDGKGTAARHTQSVSFGSSFWGSPGNIVLVVLASLSGVSLYLAYVVPEASVSTSDDGTVLWGLTWTGVYNLFYAFMRIFCALIALWLTLLIAIGLPRSVSGERKKARGTVWLLVLGYITWVVFCVPNILLFTDNTTDPGPTIAIVESFGSLPELSNEFASLFLRLQRDAFTTSKEVALQTVAFLRHLIRVSRVKLIVLLLEVVKQTGHALQSAAPHTVIVGNVCLSVLLRLKEEYDVMEGSDTPLVLNPTLRDRFDIASSKRKDNFQRLDLDAKAQMVEACDTFSETIRSEARDIAKYSLEHIHSDDIVLTVGYSEVVAEFLRFAAKTRRFTVVVCERAPFYDGHAMVRALTNPAGGAPVRPKGKGSVRHPNQANAEPEAEKMSVVLIPDATSYAFMARVTKVIVQPECVFLNGDLFCKAGAAVIASAAMANCVPVVALSGSYRLSPGLADPARLVSFAPPELLLSGHAGVDSHGGMNPLVPLNDIVNASVCKVVVTQFGGIAAQHAFRVVQQQYDARDTAFF</sequence>
<feature type="region of interest" description="Disordered" evidence="10">
    <location>
        <begin position="508"/>
        <end position="528"/>
    </location>
</feature>
<evidence type="ECO:0000256" key="7">
    <source>
        <dbReference type="ARBA" id="ARBA00044228"/>
    </source>
</evidence>
<dbReference type="GO" id="GO:0003743">
    <property type="term" value="F:translation initiation factor activity"/>
    <property type="evidence" value="ECO:0007669"/>
    <property type="project" value="UniProtKB-KW"/>
</dbReference>
<feature type="transmembrane region" description="Helical" evidence="11">
    <location>
        <begin position="90"/>
        <end position="110"/>
    </location>
</feature>
<comment type="caution">
    <text evidence="12">The sequence shown here is derived from an EMBL/GenBank/DDBJ whole genome shotgun (WGS) entry which is preliminary data.</text>
</comment>
<feature type="transmembrane region" description="Helical" evidence="11">
    <location>
        <begin position="122"/>
        <end position="143"/>
    </location>
</feature>
<evidence type="ECO:0000313" key="13">
    <source>
        <dbReference type="Proteomes" id="UP000265618"/>
    </source>
</evidence>
<dbReference type="SUPFAM" id="SSF100950">
    <property type="entry name" value="NagB/RpiA/CoA transferase-like"/>
    <property type="match status" value="1"/>
</dbReference>
<feature type="transmembrane region" description="Helical" evidence="11">
    <location>
        <begin position="223"/>
        <end position="248"/>
    </location>
</feature>
<evidence type="ECO:0000256" key="4">
    <source>
        <dbReference type="ARBA" id="ARBA00022540"/>
    </source>
</evidence>
<keyword evidence="11" id="KW-0812">Transmembrane</keyword>
<accession>A0A9K3CLH1</accession>
<dbReference type="GO" id="GO:0005829">
    <property type="term" value="C:cytosol"/>
    <property type="evidence" value="ECO:0007669"/>
    <property type="project" value="UniProtKB-SubCell"/>
</dbReference>
<protein>
    <recommendedName>
        <fullName evidence="6">Translation initiation factor eIF2B subunit beta</fullName>
    </recommendedName>
    <alternativeName>
        <fullName evidence="7">eIF2B GDP-GTP exchange factor subunit beta</fullName>
    </alternativeName>
</protein>
<evidence type="ECO:0000256" key="6">
    <source>
        <dbReference type="ARBA" id="ARBA00044122"/>
    </source>
</evidence>
<keyword evidence="11" id="KW-1133">Transmembrane helix</keyword>
<keyword evidence="5" id="KW-0648">Protein biosynthesis</keyword>
<dbReference type="OrthoDB" id="269919at2759"/>
<evidence type="ECO:0000256" key="5">
    <source>
        <dbReference type="ARBA" id="ARBA00022917"/>
    </source>
</evidence>
<gene>
    <name evidence="12" type="ORF">KIPB_000058</name>
</gene>
<evidence type="ECO:0000256" key="3">
    <source>
        <dbReference type="ARBA" id="ARBA00022490"/>
    </source>
</evidence>
<dbReference type="Gene3D" id="3.40.50.10470">
    <property type="entry name" value="Translation initiation factor eif-2b, domain 2"/>
    <property type="match status" value="1"/>
</dbReference>